<dbReference type="PANTHER" id="PTHR21708:SF26">
    <property type="entry name" value="2-DEHYDROPANTOATE 2-REDUCTASE"/>
    <property type="match status" value="1"/>
</dbReference>
<evidence type="ECO:0000256" key="2">
    <source>
        <dbReference type="ARBA" id="ARBA00007870"/>
    </source>
</evidence>
<dbReference type="UniPathway" id="UPA00028">
    <property type="reaction ID" value="UER00004"/>
</dbReference>
<dbReference type="SUPFAM" id="SSF51735">
    <property type="entry name" value="NAD(P)-binding Rossmann-fold domains"/>
    <property type="match status" value="1"/>
</dbReference>
<keyword evidence="13" id="KW-1185">Reference proteome</keyword>
<evidence type="ECO:0000256" key="7">
    <source>
        <dbReference type="ARBA" id="ARBA00032024"/>
    </source>
</evidence>
<dbReference type="InterPro" id="IPR013332">
    <property type="entry name" value="KPR_N"/>
</dbReference>
<dbReference type="SUPFAM" id="SSF48179">
    <property type="entry name" value="6-phosphogluconate dehydrogenase C-terminal domain-like"/>
    <property type="match status" value="1"/>
</dbReference>
<dbReference type="EMBL" id="JACHIA010000010">
    <property type="protein sequence ID" value="MBB6071670.1"/>
    <property type="molecule type" value="Genomic_DNA"/>
</dbReference>
<dbReference type="Pfam" id="PF08546">
    <property type="entry name" value="ApbA_C"/>
    <property type="match status" value="1"/>
</dbReference>
<keyword evidence="6 9" id="KW-0560">Oxidoreductase</keyword>
<keyword evidence="5 9" id="KW-0521">NADP</keyword>
<evidence type="ECO:0000256" key="9">
    <source>
        <dbReference type="RuleBase" id="RU362068"/>
    </source>
</evidence>
<dbReference type="GO" id="GO:0008677">
    <property type="term" value="F:2-dehydropantoate 2-reductase activity"/>
    <property type="evidence" value="ECO:0007669"/>
    <property type="project" value="UniProtKB-EC"/>
</dbReference>
<dbReference type="Gene3D" id="3.40.50.720">
    <property type="entry name" value="NAD(P)-binding Rossmann-like Domain"/>
    <property type="match status" value="1"/>
</dbReference>
<dbReference type="AlphaFoldDB" id="A0A841H0Y2"/>
<dbReference type="InterPro" id="IPR003710">
    <property type="entry name" value="ApbA"/>
</dbReference>
<comment type="function">
    <text evidence="9">Catalyzes the NADPH-dependent reduction of ketopantoate into pantoic acid.</text>
</comment>
<dbReference type="NCBIfam" id="TIGR00745">
    <property type="entry name" value="apbA_panE"/>
    <property type="match status" value="1"/>
</dbReference>
<evidence type="ECO:0000256" key="3">
    <source>
        <dbReference type="ARBA" id="ARBA00013014"/>
    </source>
</evidence>
<dbReference type="Gene3D" id="1.10.1040.10">
    <property type="entry name" value="N-(1-d-carboxylethyl)-l-norvaline Dehydrogenase, domain 2"/>
    <property type="match status" value="1"/>
</dbReference>
<evidence type="ECO:0000313" key="12">
    <source>
        <dbReference type="EMBL" id="MBB6071670.1"/>
    </source>
</evidence>
<organism evidence="12 13">
    <name type="scientific">Longimicrobium terrae</name>
    <dbReference type="NCBI Taxonomy" id="1639882"/>
    <lineage>
        <taxon>Bacteria</taxon>
        <taxon>Pseudomonadati</taxon>
        <taxon>Gemmatimonadota</taxon>
        <taxon>Longimicrobiia</taxon>
        <taxon>Longimicrobiales</taxon>
        <taxon>Longimicrobiaceae</taxon>
        <taxon>Longimicrobium</taxon>
    </lineage>
</organism>
<dbReference type="RefSeq" id="WP_170032308.1">
    <property type="nucleotide sequence ID" value="NZ_JABDTL010000001.1"/>
</dbReference>
<dbReference type="InterPro" id="IPR013328">
    <property type="entry name" value="6PGD_dom2"/>
</dbReference>
<dbReference type="PANTHER" id="PTHR21708">
    <property type="entry name" value="PROBABLE 2-DEHYDROPANTOATE 2-REDUCTASE"/>
    <property type="match status" value="1"/>
</dbReference>
<keyword evidence="9" id="KW-0566">Pantothenate biosynthesis</keyword>
<dbReference type="InterPro" id="IPR036291">
    <property type="entry name" value="NAD(P)-bd_dom_sf"/>
</dbReference>
<reference evidence="12 13" key="1">
    <citation type="submission" date="2020-08" db="EMBL/GenBank/DDBJ databases">
        <title>Genomic Encyclopedia of Type Strains, Phase IV (KMG-IV): sequencing the most valuable type-strain genomes for metagenomic binning, comparative biology and taxonomic classification.</title>
        <authorList>
            <person name="Goeker M."/>
        </authorList>
    </citation>
    <scope>NUCLEOTIDE SEQUENCE [LARGE SCALE GENOMIC DNA]</scope>
    <source>
        <strain evidence="12 13">DSM 29007</strain>
    </source>
</reference>
<dbReference type="InterPro" id="IPR051402">
    <property type="entry name" value="KPR-Related"/>
</dbReference>
<feature type="domain" description="Ketopantoate reductase N-terminal" evidence="10">
    <location>
        <begin position="11"/>
        <end position="163"/>
    </location>
</feature>
<evidence type="ECO:0000256" key="6">
    <source>
        <dbReference type="ARBA" id="ARBA00023002"/>
    </source>
</evidence>
<dbReference type="Pfam" id="PF02558">
    <property type="entry name" value="ApbA"/>
    <property type="match status" value="1"/>
</dbReference>
<dbReference type="Proteomes" id="UP000582837">
    <property type="component" value="Unassembled WGS sequence"/>
</dbReference>
<dbReference type="InterPro" id="IPR013752">
    <property type="entry name" value="KPA_reductase"/>
</dbReference>
<protein>
    <recommendedName>
        <fullName evidence="4 9">2-dehydropantoate 2-reductase</fullName>
        <ecNumber evidence="3 9">1.1.1.169</ecNumber>
    </recommendedName>
    <alternativeName>
        <fullName evidence="7 9">Ketopantoate reductase</fullName>
    </alternativeName>
</protein>
<feature type="domain" description="Ketopantoate reductase C-terminal" evidence="11">
    <location>
        <begin position="195"/>
        <end position="311"/>
    </location>
</feature>
<evidence type="ECO:0000313" key="13">
    <source>
        <dbReference type="Proteomes" id="UP000582837"/>
    </source>
</evidence>
<sequence length="329" mass="35506">MDSQRNTAELAVVGLGGVGGYFGFKLAKQYAGSMGARVTFVARGATLAAVCEHGLTLLSPEHPDSVAHPARVVESVAELGAVNLLLLCVKEYDLEDLCRQLQPVLPAGAAVLPLMNGVDIYDRIRRILPHTVILPACVYVASHLKEAGVVEHRGNPGSIVAGQDPRNASFDPRPLLGLLTDAGIRLEYQTDAFPAIWTKFFFIASFGLVSARYNRSIGQVHEEPALHARARVLMQEIEAIARARGIALPDDLIERTFQKAATFPYHTPTSLQLDVHGGKGRTELDLFAGAILTYGDALGLPVPETRAIRQEILALSTTGEPHQTPVVQR</sequence>
<gene>
    <name evidence="12" type="ORF">HNQ61_003309</name>
</gene>
<accession>A0A841H0Y2</accession>
<proteinExistence type="inferred from homology"/>
<comment type="similarity">
    <text evidence="2 9">Belongs to the ketopantoate reductase family.</text>
</comment>
<name>A0A841H0Y2_9BACT</name>
<comment type="pathway">
    <text evidence="1 9">Cofactor biosynthesis; (R)-pantothenate biosynthesis; (R)-pantoate from 3-methyl-2-oxobutanoate: step 2/2.</text>
</comment>
<comment type="caution">
    <text evidence="12">The sequence shown here is derived from an EMBL/GenBank/DDBJ whole genome shotgun (WGS) entry which is preliminary data.</text>
</comment>
<comment type="catalytic activity">
    <reaction evidence="8 9">
        <text>(R)-pantoate + NADP(+) = 2-dehydropantoate + NADPH + H(+)</text>
        <dbReference type="Rhea" id="RHEA:16233"/>
        <dbReference type="ChEBI" id="CHEBI:11561"/>
        <dbReference type="ChEBI" id="CHEBI:15378"/>
        <dbReference type="ChEBI" id="CHEBI:15980"/>
        <dbReference type="ChEBI" id="CHEBI:57783"/>
        <dbReference type="ChEBI" id="CHEBI:58349"/>
        <dbReference type="EC" id="1.1.1.169"/>
    </reaction>
</comment>
<evidence type="ECO:0000259" key="11">
    <source>
        <dbReference type="Pfam" id="PF08546"/>
    </source>
</evidence>
<dbReference type="GO" id="GO:0015940">
    <property type="term" value="P:pantothenate biosynthetic process"/>
    <property type="evidence" value="ECO:0007669"/>
    <property type="project" value="UniProtKB-UniPathway"/>
</dbReference>
<dbReference type="EC" id="1.1.1.169" evidence="3 9"/>
<evidence type="ECO:0000256" key="4">
    <source>
        <dbReference type="ARBA" id="ARBA00019465"/>
    </source>
</evidence>
<dbReference type="GO" id="GO:0005737">
    <property type="term" value="C:cytoplasm"/>
    <property type="evidence" value="ECO:0007669"/>
    <property type="project" value="TreeGrafter"/>
</dbReference>
<dbReference type="InterPro" id="IPR008927">
    <property type="entry name" value="6-PGluconate_DH-like_C_sf"/>
</dbReference>
<evidence type="ECO:0000256" key="5">
    <source>
        <dbReference type="ARBA" id="ARBA00022857"/>
    </source>
</evidence>
<evidence type="ECO:0000259" key="10">
    <source>
        <dbReference type="Pfam" id="PF02558"/>
    </source>
</evidence>
<evidence type="ECO:0000256" key="1">
    <source>
        <dbReference type="ARBA" id="ARBA00004994"/>
    </source>
</evidence>
<evidence type="ECO:0000256" key="8">
    <source>
        <dbReference type="ARBA" id="ARBA00048793"/>
    </source>
</evidence>